<proteinExistence type="predicted"/>
<dbReference type="AlphaFoldDB" id="A0A0A9LLW9"/>
<name>A0A0A9LLW9_ARUDO</name>
<reference evidence="1" key="2">
    <citation type="journal article" date="2015" name="Data Brief">
        <title>Shoot transcriptome of the giant reed, Arundo donax.</title>
        <authorList>
            <person name="Barrero R.A."/>
            <person name="Guerrero F.D."/>
            <person name="Moolhuijzen P."/>
            <person name="Goolsby J.A."/>
            <person name="Tidwell J."/>
            <person name="Bellgard S.E."/>
            <person name="Bellgard M.I."/>
        </authorList>
    </citation>
    <scope>NUCLEOTIDE SEQUENCE</scope>
    <source>
        <tissue evidence="1">Shoot tissue taken approximately 20 cm above the soil surface</tissue>
    </source>
</reference>
<accession>A0A0A9LLW9</accession>
<evidence type="ECO:0000313" key="1">
    <source>
        <dbReference type="EMBL" id="JAD83425.1"/>
    </source>
</evidence>
<organism evidence="1">
    <name type="scientific">Arundo donax</name>
    <name type="common">Giant reed</name>
    <name type="synonym">Donax arundinaceus</name>
    <dbReference type="NCBI Taxonomy" id="35708"/>
    <lineage>
        <taxon>Eukaryota</taxon>
        <taxon>Viridiplantae</taxon>
        <taxon>Streptophyta</taxon>
        <taxon>Embryophyta</taxon>
        <taxon>Tracheophyta</taxon>
        <taxon>Spermatophyta</taxon>
        <taxon>Magnoliopsida</taxon>
        <taxon>Liliopsida</taxon>
        <taxon>Poales</taxon>
        <taxon>Poaceae</taxon>
        <taxon>PACMAD clade</taxon>
        <taxon>Arundinoideae</taxon>
        <taxon>Arundineae</taxon>
        <taxon>Arundo</taxon>
    </lineage>
</organism>
<reference evidence="1" key="1">
    <citation type="submission" date="2014-09" db="EMBL/GenBank/DDBJ databases">
        <authorList>
            <person name="Magalhaes I.L.F."/>
            <person name="Oliveira U."/>
            <person name="Santos F.R."/>
            <person name="Vidigal T.H.D.A."/>
            <person name="Brescovit A.D."/>
            <person name="Santos A.J."/>
        </authorList>
    </citation>
    <scope>NUCLEOTIDE SEQUENCE</scope>
    <source>
        <tissue evidence="1">Shoot tissue taken approximately 20 cm above the soil surface</tissue>
    </source>
</reference>
<protein>
    <submittedName>
        <fullName evidence="1">Uncharacterized protein</fullName>
    </submittedName>
</protein>
<sequence length="52" mass="6096">MDWVGTIPHLFVAWLLFISSFSFLLLNKIINIDNAPFGRKKHLKMQNQLLLL</sequence>
<dbReference type="EMBL" id="GBRH01214470">
    <property type="protein sequence ID" value="JAD83425.1"/>
    <property type="molecule type" value="Transcribed_RNA"/>
</dbReference>